<dbReference type="Proteomes" id="UP000688137">
    <property type="component" value="Unassembled WGS sequence"/>
</dbReference>
<reference evidence="3" key="1">
    <citation type="submission" date="2021-01" db="EMBL/GenBank/DDBJ databases">
        <authorList>
            <consortium name="Genoscope - CEA"/>
            <person name="William W."/>
        </authorList>
    </citation>
    <scope>NUCLEOTIDE SEQUENCE</scope>
</reference>
<dbReference type="AlphaFoldDB" id="A0A8S1L8B5"/>
<protein>
    <recommendedName>
        <fullName evidence="2">Phospholipid scramblase</fullName>
    </recommendedName>
</protein>
<comment type="similarity">
    <text evidence="1 2">Belongs to the phospholipid scramblase family.</text>
</comment>
<dbReference type="Pfam" id="PF03803">
    <property type="entry name" value="Scramblase"/>
    <property type="match status" value="1"/>
</dbReference>
<evidence type="ECO:0000313" key="3">
    <source>
        <dbReference type="EMBL" id="CAD8061823.1"/>
    </source>
</evidence>
<dbReference type="PANTHER" id="PTHR23248:SF9">
    <property type="entry name" value="PHOSPHOLIPID SCRAMBLASE"/>
    <property type="match status" value="1"/>
</dbReference>
<dbReference type="GO" id="GO:0017128">
    <property type="term" value="F:phospholipid scramblase activity"/>
    <property type="evidence" value="ECO:0007669"/>
    <property type="project" value="InterPro"/>
</dbReference>
<name>A0A8S1L8B5_PARPR</name>
<organism evidence="3 4">
    <name type="scientific">Paramecium primaurelia</name>
    <dbReference type="NCBI Taxonomy" id="5886"/>
    <lineage>
        <taxon>Eukaryota</taxon>
        <taxon>Sar</taxon>
        <taxon>Alveolata</taxon>
        <taxon>Ciliophora</taxon>
        <taxon>Intramacronucleata</taxon>
        <taxon>Oligohymenophorea</taxon>
        <taxon>Peniculida</taxon>
        <taxon>Parameciidae</taxon>
        <taxon>Paramecium</taxon>
    </lineage>
</organism>
<proteinExistence type="inferred from homology"/>
<gene>
    <name evidence="3" type="ORF">PPRIM_AZ9-3.1.T0320186</name>
</gene>
<dbReference type="GO" id="GO:0005886">
    <property type="term" value="C:plasma membrane"/>
    <property type="evidence" value="ECO:0007669"/>
    <property type="project" value="TreeGrafter"/>
</dbReference>
<comment type="caution">
    <text evidence="3">The sequence shown here is derived from an EMBL/GenBank/DDBJ whole genome shotgun (WGS) entry which is preliminary data.</text>
</comment>
<accession>A0A8S1L8B5</accession>
<evidence type="ECO:0000256" key="1">
    <source>
        <dbReference type="ARBA" id="ARBA00005350"/>
    </source>
</evidence>
<dbReference type="EMBL" id="CAJJDM010000031">
    <property type="protein sequence ID" value="CAD8061823.1"/>
    <property type="molecule type" value="Genomic_DNA"/>
</dbReference>
<keyword evidence="4" id="KW-1185">Reference proteome</keyword>
<evidence type="ECO:0000313" key="4">
    <source>
        <dbReference type="Proteomes" id="UP000688137"/>
    </source>
</evidence>
<evidence type="ECO:0000256" key="2">
    <source>
        <dbReference type="RuleBase" id="RU363116"/>
    </source>
</evidence>
<dbReference type="InterPro" id="IPR005552">
    <property type="entry name" value="Scramblase"/>
</dbReference>
<sequence>MHSFRLIYKNYSNSIFLYHYPQANYFPQQNYVSPMQMDAGFNSGLDALSRCPSVFIKQRPDYLETLGLCEKKNAYFVYQSDSMGNKPDFKQQAPIFKCKEESSCWQRNCLPGACRGFDLKVKQYNERQDTNTVFRMSREYKCTFLCFGRPVMEVQLENGGKIGSIYYPFMCCDKGVDILDENDQIVYQIRGSCCQWPFLVNLPCETCQRARFDIIDSQGQKISELWKESAGFCNALCDVDATNFRLLFPPQSSSRQKALLLSAALFIDFNYFEESPQDKQNNQF</sequence>
<dbReference type="PANTHER" id="PTHR23248">
    <property type="entry name" value="PHOSPHOLIPID SCRAMBLASE-RELATED"/>
    <property type="match status" value="1"/>
</dbReference>